<keyword evidence="3" id="KW-1185">Reference proteome</keyword>
<reference evidence="2" key="1">
    <citation type="journal article" date="2023" name="Plant J.">
        <title>Genome sequences and population genomics provide insights into the demographic history, inbreeding, and mutation load of two 'living fossil' tree species of Dipteronia.</title>
        <authorList>
            <person name="Feng Y."/>
            <person name="Comes H.P."/>
            <person name="Chen J."/>
            <person name="Zhu S."/>
            <person name="Lu R."/>
            <person name="Zhang X."/>
            <person name="Li P."/>
            <person name="Qiu J."/>
            <person name="Olsen K.M."/>
            <person name="Qiu Y."/>
        </authorList>
    </citation>
    <scope>NUCLEOTIDE SEQUENCE</scope>
    <source>
        <strain evidence="2">KIB01</strain>
    </source>
</reference>
<comment type="caution">
    <text evidence="2">The sequence shown here is derived from an EMBL/GenBank/DDBJ whole genome shotgun (WGS) entry which is preliminary data.</text>
</comment>
<evidence type="ECO:0000313" key="2">
    <source>
        <dbReference type="EMBL" id="KAK2641955.1"/>
    </source>
</evidence>
<sequence>MCMQAGVVPRDDDEIKEFSEPCDSNTFSDVTEATDVERLLPMQSGKRMRMMQMARHEEEEDESADKEDTEVVPALETTDLGAASSLVHCLGNRILSADTP</sequence>
<organism evidence="2 3">
    <name type="scientific">Dipteronia dyeriana</name>
    <dbReference type="NCBI Taxonomy" id="168575"/>
    <lineage>
        <taxon>Eukaryota</taxon>
        <taxon>Viridiplantae</taxon>
        <taxon>Streptophyta</taxon>
        <taxon>Embryophyta</taxon>
        <taxon>Tracheophyta</taxon>
        <taxon>Spermatophyta</taxon>
        <taxon>Magnoliopsida</taxon>
        <taxon>eudicotyledons</taxon>
        <taxon>Gunneridae</taxon>
        <taxon>Pentapetalae</taxon>
        <taxon>rosids</taxon>
        <taxon>malvids</taxon>
        <taxon>Sapindales</taxon>
        <taxon>Sapindaceae</taxon>
        <taxon>Hippocastanoideae</taxon>
        <taxon>Acereae</taxon>
        <taxon>Dipteronia</taxon>
    </lineage>
</organism>
<dbReference type="Proteomes" id="UP001280121">
    <property type="component" value="Unassembled WGS sequence"/>
</dbReference>
<feature type="region of interest" description="Disordered" evidence="1">
    <location>
        <begin position="44"/>
        <end position="70"/>
    </location>
</feature>
<name>A0AAD9WTP0_9ROSI</name>
<accession>A0AAD9WTP0</accession>
<proteinExistence type="predicted"/>
<gene>
    <name evidence="2" type="ORF">Ddye_023718</name>
</gene>
<evidence type="ECO:0000313" key="3">
    <source>
        <dbReference type="Proteomes" id="UP001280121"/>
    </source>
</evidence>
<evidence type="ECO:0000256" key="1">
    <source>
        <dbReference type="SAM" id="MobiDB-lite"/>
    </source>
</evidence>
<dbReference type="AlphaFoldDB" id="A0AAD9WTP0"/>
<dbReference type="EMBL" id="JANJYI010000007">
    <property type="protein sequence ID" value="KAK2641955.1"/>
    <property type="molecule type" value="Genomic_DNA"/>
</dbReference>
<feature type="region of interest" description="Disordered" evidence="1">
    <location>
        <begin position="1"/>
        <end position="27"/>
    </location>
</feature>
<feature type="compositionally biased region" description="Acidic residues" evidence="1">
    <location>
        <begin position="58"/>
        <end position="70"/>
    </location>
</feature>
<protein>
    <submittedName>
        <fullName evidence="2">Uncharacterized protein</fullName>
    </submittedName>
</protein>